<dbReference type="InterPro" id="IPR036388">
    <property type="entry name" value="WH-like_DNA-bd_sf"/>
</dbReference>
<feature type="compositionally biased region" description="Acidic residues" evidence="8">
    <location>
        <begin position="1129"/>
        <end position="1138"/>
    </location>
</feature>
<dbReference type="GO" id="GO:0003677">
    <property type="term" value="F:DNA binding"/>
    <property type="evidence" value="ECO:0007669"/>
    <property type="project" value="UniProtKB-KW"/>
</dbReference>
<keyword evidence="4" id="KW-0862">Zinc</keyword>
<accession>A0A8S9FCY7</accession>
<dbReference type="InterPro" id="IPR003316">
    <property type="entry name" value="E2F_WHTH_DNA-bd_dom"/>
</dbReference>
<comment type="caution">
    <text evidence="10">The sequence shown here is derived from an EMBL/GenBank/DDBJ whole genome shotgun (WGS) entry which is preliminary data.</text>
</comment>
<dbReference type="Pfam" id="PF02319">
    <property type="entry name" value="WHD_E2F_TDP"/>
    <property type="match status" value="1"/>
</dbReference>
<dbReference type="SMART" id="SM01372">
    <property type="entry name" value="E2F_TDP"/>
    <property type="match status" value="1"/>
</dbReference>
<comment type="similarity">
    <text evidence="7">Belongs to the E2F/DP family.</text>
</comment>
<gene>
    <name evidence="10" type="ORF">F2Q70_00031270</name>
</gene>
<keyword evidence="7" id="KW-0804">Transcription</keyword>
<dbReference type="Gene3D" id="2.40.50.140">
    <property type="entry name" value="Nucleic acid-binding proteins"/>
    <property type="match status" value="3"/>
</dbReference>
<comment type="subcellular location">
    <subcellularLocation>
        <location evidence="7">Nucleus</location>
    </subcellularLocation>
</comment>
<dbReference type="GO" id="GO:0005667">
    <property type="term" value="C:transcription regulator complex"/>
    <property type="evidence" value="ECO:0007669"/>
    <property type="project" value="InterPro"/>
</dbReference>
<protein>
    <recommendedName>
        <fullName evidence="9">E2F/DP family winged-helix DNA-binding domain-containing protein</fullName>
    </recommendedName>
</protein>
<evidence type="ECO:0000313" key="10">
    <source>
        <dbReference type="EMBL" id="KAF2530469.1"/>
    </source>
</evidence>
<evidence type="ECO:0000256" key="6">
    <source>
        <dbReference type="ARBA" id="ARBA00023306"/>
    </source>
</evidence>
<dbReference type="Pfam" id="PF08646">
    <property type="entry name" value="Rep_fac-A_C"/>
    <property type="match status" value="1"/>
</dbReference>
<keyword evidence="7" id="KW-0539">Nucleus</keyword>
<feature type="region of interest" description="Disordered" evidence="8">
    <location>
        <begin position="1119"/>
        <end position="1151"/>
    </location>
</feature>
<evidence type="ECO:0000259" key="9">
    <source>
        <dbReference type="SMART" id="SM01372"/>
    </source>
</evidence>
<dbReference type="GO" id="GO:0005634">
    <property type="term" value="C:nucleus"/>
    <property type="evidence" value="ECO:0007669"/>
    <property type="project" value="UniProtKB-SubCell"/>
</dbReference>
<dbReference type="SUPFAM" id="SSF46785">
    <property type="entry name" value="Winged helix' DNA-binding domain"/>
    <property type="match status" value="1"/>
</dbReference>
<dbReference type="InterPro" id="IPR036390">
    <property type="entry name" value="WH_DNA-bd_sf"/>
</dbReference>
<dbReference type="GO" id="GO:0004523">
    <property type="term" value="F:RNA-DNA hybrid ribonuclease activity"/>
    <property type="evidence" value="ECO:0007669"/>
    <property type="project" value="InterPro"/>
</dbReference>
<dbReference type="Pfam" id="PF13456">
    <property type="entry name" value="RVT_3"/>
    <property type="match status" value="1"/>
</dbReference>
<dbReference type="Pfam" id="PF14383">
    <property type="entry name" value="VARLMGL"/>
    <property type="match status" value="1"/>
</dbReference>
<dbReference type="AlphaFoldDB" id="A0A8S9FCY7"/>
<keyword evidence="7" id="KW-0805">Transcription regulation</keyword>
<dbReference type="InterPro" id="IPR012340">
    <property type="entry name" value="NA-bd_OB-fold"/>
</dbReference>
<evidence type="ECO:0000256" key="7">
    <source>
        <dbReference type="RuleBase" id="RU003796"/>
    </source>
</evidence>
<dbReference type="CDD" id="cd04480">
    <property type="entry name" value="RPA1_DBD_A_like"/>
    <property type="match status" value="1"/>
</dbReference>
<dbReference type="GO" id="GO:0006355">
    <property type="term" value="P:regulation of DNA-templated transcription"/>
    <property type="evidence" value="ECO:0007669"/>
    <property type="project" value="InterPro"/>
</dbReference>
<comment type="similarity">
    <text evidence="1">Belongs to the replication factor A protein 1 family.</text>
</comment>
<dbReference type="PANTHER" id="PTHR46634">
    <property type="entry name" value="M REDUCTASE II SUBUNIT GAMMA, PUTATIVE (DUF3741)-RELATED"/>
    <property type="match status" value="1"/>
</dbReference>
<dbReference type="InterPro" id="IPR047192">
    <property type="entry name" value="Euk_RPA1_DBD_C"/>
</dbReference>
<dbReference type="Pfam" id="PF02721">
    <property type="entry name" value="DUF223"/>
    <property type="match status" value="1"/>
</dbReference>
<dbReference type="InterPro" id="IPR032795">
    <property type="entry name" value="DUF3741-assoc"/>
</dbReference>
<sequence>MEVIQSATSEAESLRLAQITPEVTEENGNIPTPELLYRPPQRPFCRFDASWKGDDARYGDRLVIENEDETTTFGSLASNRTLSPLHAEFGTLLWAMKSSLTLGHESMAFESDCLQLPLKMNRNRRRNVHQVQGCLGRMVNLFDFGTVGSGKKLLTDKPYFDDDGFIKSKQFDEIEDKVVRNGFTVGVNGTPMKMLLAEEMSKDMELNLGSTNLVAKLMGLDSFPQTQPDAIVPRSNNSKPRLKRSLSHGECKNVYEIWEKPVEGLSKKKMDIVREKFLEAKRLVTDDKLRHSKEFQEAMEVLSSNKELFLEFLQESNNFFSHHLQSSTAPPTPEKSPKRITILKPSKSIESPVEKGIRLFKWPGEDEYNPTKQTSRIVVLKPNGHVGKASSCPASPRDGLPVDDYEEIKDVASRVKRQILKEDTSHSSVFSNGYVGDDSYYADSEIISPVSRHSWEYMNSPFSSSPFSRASGSPESSSVCREAKKRLSERWALMAASRQNLQEEAQVVEKKGGNISLGEMLALSDSKTDLRSDEEEEANDCNEGHDESRIVSQDVDALALQSYRGKDKSIGSNFLRLFNRDDVDLFGIDDAVAKLGVERWRIYDVVNILESVGVLSRKGKSLYSWKGRTFERGFWHLEYLQQFPQETISMAMKSTTKSQLATGKSPVAMYFNDISPGLSESQLRFRLIHFWEAKNIAKGGTLVGIELLLIDEQGTVMQGFISSYRAQTYQRHLKAGATYTLLNFYAATSKEIYRVADQSLTVSFSNGSVLSPLDDIPASVSFPPDRFRFHTHEDFQANRGLRGDLYDVVGHLRLVNGQSLSDRPVLDESEMISMRHILVHLQTKDGPVMKLYLWDQAAKDFYKKFTSSEDTPTVLLVTTVNPKTVAGNLALSSMSSSRVFIDKDIQPTIDYFSWLSSNPEIGKQVNADEVTRVETMTIGQIFAYIKQEYAKEASFNCIATIGDVKHDSPWYYIACGGCHTKATRGPSSLMCAKCGNTNVTGEAKYRAEISVYDSNDQAVFVLLGDAGSELTGKQAAELVGNYFENLVLAIRCLPPQALIDTIGQTHKFRVKVSKLNFTGKVQSITVTRIVSAEDLPPVPNPTEIPLAADDEVALPTASVVDGSGFNAEDGTEGTSDMDESQKAKRPKRHAC</sequence>
<evidence type="ECO:0000256" key="4">
    <source>
        <dbReference type="ARBA" id="ARBA00022833"/>
    </source>
</evidence>
<keyword evidence="5 7" id="KW-0238">DNA-binding</keyword>
<dbReference type="Gene3D" id="1.10.10.10">
    <property type="entry name" value="Winged helix-like DNA-binding domain superfamily/Winged helix DNA-binding domain"/>
    <property type="match status" value="1"/>
</dbReference>
<keyword evidence="3" id="KW-0863">Zinc-finger</keyword>
<evidence type="ECO:0000256" key="8">
    <source>
        <dbReference type="SAM" id="MobiDB-lite"/>
    </source>
</evidence>
<keyword evidence="6" id="KW-0131">Cell cycle</keyword>
<reference evidence="10" key="1">
    <citation type="submission" date="2019-12" db="EMBL/GenBank/DDBJ databases">
        <title>Genome sequencing and annotation of Brassica cretica.</title>
        <authorList>
            <person name="Studholme D.J."/>
            <person name="Sarris P.F."/>
        </authorList>
    </citation>
    <scope>NUCLEOTIDE SEQUENCE</scope>
    <source>
        <strain evidence="10">PFS-102/07</strain>
        <tissue evidence="10">Leaf</tissue>
    </source>
</reference>
<dbReference type="Pfam" id="PF12552">
    <property type="entry name" value="DUF3741"/>
    <property type="match status" value="1"/>
</dbReference>
<feature type="domain" description="E2F/DP family winged-helix DNA-binding" evidence="9">
    <location>
        <begin position="565"/>
        <end position="627"/>
    </location>
</feature>
<dbReference type="CDD" id="cd04476">
    <property type="entry name" value="RPA1_DBD_C"/>
    <property type="match status" value="1"/>
</dbReference>
<dbReference type="InterPro" id="IPR003871">
    <property type="entry name" value="RFA1B/D_OB_1st"/>
</dbReference>
<evidence type="ECO:0000256" key="5">
    <source>
        <dbReference type="ARBA" id="ARBA00023125"/>
    </source>
</evidence>
<evidence type="ECO:0000256" key="2">
    <source>
        <dbReference type="ARBA" id="ARBA00022723"/>
    </source>
</evidence>
<dbReference type="InterPro" id="IPR013955">
    <property type="entry name" value="Rep_factor-A_C"/>
</dbReference>
<dbReference type="InterPro" id="IPR002156">
    <property type="entry name" value="RNaseH_domain"/>
</dbReference>
<dbReference type="GO" id="GO:0008270">
    <property type="term" value="F:zinc ion binding"/>
    <property type="evidence" value="ECO:0007669"/>
    <property type="project" value="UniProtKB-KW"/>
</dbReference>
<dbReference type="PANTHER" id="PTHR46634:SF5">
    <property type="entry name" value="M REDUCTASE II SUBUNIT GAMMA, PUTATIVE (DUF3741)-RELATED"/>
    <property type="match status" value="1"/>
</dbReference>
<keyword evidence="2" id="KW-0479">Metal-binding</keyword>
<dbReference type="EMBL" id="QGKY02002305">
    <property type="protein sequence ID" value="KAF2530469.1"/>
    <property type="molecule type" value="Genomic_DNA"/>
</dbReference>
<dbReference type="InterPro" id="IPR022212">
    <property type="entry name" value="DUF3741"/>
</dbReference>
<evidence type="ECO:0000256" key="3">
    <source>
        <dbReference type="ARBA" id="ARBA00022771"/>
    </source>
</evidence>
<name>A0A8S9FCY7_BRACR</name>
<proteinExistence type="inferred from homology"/>
<organism evidence="10">
    <name type="scientific">Brassica cretica</name>
    <name type="common">Mustard</name>
    <dbReference type="NCBI Taxonomy" id="69181"/>
    <lineage>
        <taxon>Eukaryota</taxon>
        <taxon>Viridiplantae</taxon>
        <taxon>Streptophyta</taxon>
        <taxon>Embryophyta</taxon>
        <taxon>Tracheophyta</taxon>
        <taxon>Spermatophyta</taxon>
        <taxon>Magnoliopsida</taxon>
        <taxon>eudicotyledons</taxon>
        <taxon>Gunneridae</taxon>
        <taxon>Pentapetalae</taxon>
        <taxon>rosids</taxon>
        <taxon>malvids</taxon>
        <taxon>Brassicales</taxon>
        <taxon>Brassicaceae</taxon>
        <taxon>Brassiceae</taxon>
        <taxon>Brassica</taxon>
    </lineage>
</organism>
<dbReference type="SUPFAM" id="SSF50249">
    <property type="entry name" value="Nucleic acid-binding proteins"/>
    <property type="match status" value="2"/>
</dbReference>
<evidence type="ECO:0000256" key="1">
    <source>
        <dbReference type="ARBA" id="ARBA00005690"/>
    </source>
</evidence>